<feature type="chain" id="PRO_5002820474" description="Phenoloxidase-activating factor 2" evidence="6">
    <location>
        <begin position="22"/>
        <end position="337"/>
    </location>
</feature>
<dbReference type="KEGG" id="dya:Dyak_GE14996"/>
<feature type="signal peptide" evidence="6">
    <location>
        <begin position="1"/>
        <end position="21"/>
    </location>
</feature>
<dbReference type="InterPro" id="IPR009003">
    <property type="entry name" value="Peptidase_S1_PA"/>
</dbReference>
<evidence type="ECO:0000256" key="5">
    <source>
        <dbReference type="ARBA" id="ARBA00076468"/>
    </source>
</evidence>
<reference evidence="8 9" key="2">
    <citation type="journal article" date="2007" name="PLoS Biol.">
        <title>Principles of genome evolution in the Drosophila melanogaster species group.</title>
        <authorList>
            <person name="Ranz J.M."/>
            <person name="Maurin D."/>
            <person name="Chan Y.S."/>
            <person name="von Grotthuss M."/>
            <person name="Hillier L.W."/>
            <person name="Roote J."/>
            <person name="Ashburner M."/>
            <person name="Bergman C.M."/>
        </authorList>
    </citation>
    <scope>NUCLEOTIDE SEQUENCE [LARGE SCALE GENOMIC DNA]</scope>
    <source>
        <strain evidence="9">Tai18E2 / Tucson 14021-0261.01</strain>
    </source>
</reference>
<dbReference type="InterPro" id="IPR043504">
    <property type="entry name" value="Peptidase_S1_PA_chymotrypsin"/>
</dbReference>
<dbReference type="GO" id="GO:0004252">
    <property type="term" value="F:serine-type endopeptidase activity"/>
    <property type="evidence" value="ECO:0007669"/>
    <property type="project" value="InterPro"/>
</dbReference>
<protein>
    <recommendedName>
        <fullName evidence="4">Phenoloxidase-activating factor 2</fullName>
    </recommendedName>
    <alternativeName>
        <fullName evidence="5">Prophenoloxidase-activating factor II</fullName>
    </alternativeName>
</protein>
<reference evidence="8 9" key="1">
    <citation type="journal article" date="2007" name="Nature">
        <title>Evolution of genes and genomes on the Drosophila phylogeny.</title>
        <authorList>
            <consortium name="Drosophila 12 Genomes Consortium"/>
            <person name="Clark A.G."/>
            <person name="Eisen M.B."/>
            <person name="Smith D.R."/>
            <person name="Bergman C.M."/>
            <person name="Oliver B."/>
            <person name="Markow T.A."/>
            <person name="Kaufman T.C."/>
            <person name="Kellis M."/>
            <person name="Gelbart W."/>
            <person name="Iyer V.N."/>
            <person name="Pollard D.A."/>
            <person name="Sackton T.B."/>
            <person name="Larracuente A.M."/>
            <person name="Singh N.D."/>
            <person name="Abad J.P."/>
            <person name="Abt D.N."/>
            <person name="Adryan B."/>
            <person name="Aguade M."/>
            <person name="Akashi H."/>
            <person name="Anderson W.W."/>
            <person name="Aquadro C.F."/>
            <person name="Ardell D.H."/>
            <person name="Arguello R."/>
            <person name="Artieri C.G."/>
            <person name="Barbash D.A."/>
            <person name="Barker D."/>
            <person name="Barsanti P."/>
            <person name="Batterham P."/>
            <person name="Batzoglou S."/>
            <person name="Begun D."/>
            <person name="Bhutkar A."/>
            <person name="Blanco E."/>
            <person name="Bosak S.A."/>
            <person name="Bradley R.K."/>
            <person name="Brand A.D."/>
            <person name="Brent M.R."/>
            <person name="Brooks A.N."/>
            <person name="Brown R.H."/>
            <person name="Butlin R.K."/>
            <person name="Caggese C."/>
            <person name="Calvi B.R."/>
            <person name="Bernardo de Carvalho A."/>
            <person name="Caspi A."/>
            <person name="Castrezana S."/>
            <person name="Celniker S.E."/>
            <person name="Chang J.L."/>
            <person name="Chapple C."/>
            <person name="Chatterji S."/>
            <person name="Chinwalla A."/>
            <person name="Civetta A."/>
            <person name="Clifton S.W."/>
            <person name="Comeron J.M."/>
            <person name="Costello J.C."/>
            <person name="Coyne J.A."/>
            <person name="Daub J."/>
            <person name="David R.G."/>
            <person name="Delcher A.L."/>
            <person name="Delehaunty K."/>
            <person name="Do C.B."/>
            <person name="Ebling H."/>
            <person name="Edwards K."/>
            <person name="Eickbush T."/>
            <person name="Evans J.D."/>
            <person name="Filipski A."/>
            <person name="Findeiss S."/>
            <person name="Freyhult E."/>
            <person name="Fulton L."/>
            <person name="Fulton R."/>
            <person name="Garcia A.C."/>
            <person name="Gardiner A."/>
            <person name="Garfield D.A."/>
            <person name="Garvin B.E."/>
            <person name="Gibson G."/>
            <person name="Gilbert D."/>
            <person name="Gnerre S."/>
            <person name="Godfrey J."/>
            <person name="Good R."/>
            <person name="Gotea V."/>
            <person name="Gravely B."/>
            <person name="Greenberg A.J."/>
            <person name="Griffiths-Jones S."/>
            <person name="Gross S."/>
            <person name="Guigo R."/>
            <person name="Gustafson E.A."/>
            <person name="Haerty W."/>
            <person name="Hahn M.W."/>
            <person name="Halligan D.L."/>
            <person name="Halpern A.L."/>
            <person name="Halter G.M."/>
            <person name="Han M.V."/>
            <person name="Heger A."/>
            <person name="Hillier L."/>
            <person name="Hinrichs A.S."/>
            <person name="Holmes I."/>
            <person name="Hoskins R.A."/>
            <person name="Hubisz M.J."/>
            <person name="Hultmark D."/>
            <person name="Huntley M.A."/>
            <person name="Jaffe D.B."/>
            <person name="Jagadeeshan S."/>
            <person name="Jeck W.R."/>
            <person name="Johnson J."/>
            <person name="Jones C.D."/>
            <person name="Jordan W.C."/>
            <person name="Karpen G.H."/>
            <person name="Kataoka E."/>
            <person name="Keightley P.D."/>
            <person name="Kheradpour P."/>
            <person name="Kirkness E.F."/>
            <person name="Koerich L.B."/>
            <person name="Kristiansen K."/>
            <person name="Kudrna D."/>
            <person name="Kulathinal R.J."/>
            <person name="Kumar S."/>
            <person name="Kwok R."/>
            <person name="Lander E."/>
            <person name="Langley C.H."/>
            <person name="Lapoint R."/>
            <person name="Lazzaro B.P."/>
            <person name="Lee S.J."/>
            <person name="Levesque L."/>
            <person name="Li R."/>
            <person name="Lin C.F."/>
            <person name="Lin M.F."/>
            <person name="Lindblad-Toh K."/>
            <person name="Llopart A."/>
            <person name="Long M."/>
            <person name="Low L."/>
            <person name="Lozovsky E."/>
            <person name="Lu J."/>
            <person name="Luo M."/>
            <person name="Machado C.A."/>
            <person name="Makalowski W."/>
            <person name="Marzo M."/>
            <person name="Matsuda M."/>
            <person name="Matzkin L."/>
            <person name="McAllister B."/>
            <person name="McBride C.S."/>
            <person name="McKernan B."/>
            <person name="McKernan K."/>
            <person name="Mendez-Lago M."/>
            <person name="Minx P."/>
            <person name="Mollenhauer M.U."/>
            <person name="Montooth K."/>
            <person name="Mount S.M."/>
            <person name="Mu X."/>
            <person name="Myers E."/>
            <person name="Negre B."/>
            <person name="Newfeld S."/>
            <person name="Nielsen R."/>
            <person name="Noor M.A."/>
            <person name="O'Grady P."/>
            <person name="Pachter L."/>
            <person name="Papaceit M."/>
            <person name="Parisi M.J."/>
            <person name="Parisi M."/>
            <person name="Parts L."/>
            <person name="Pedersen J.S."/>
            <person name="Pesole G."/>
            <person name="Phillippy A.M."/>
            <person name="Ponting C.P."/>
            <person name="Pop M."/>
            <person name="Porcelli D."/>
            <person name="Powell J.R."/>
            <person name="Prohaska S."/>
            <person name="Pruitt K."/>
            <person name="Puig M."/>
            <person name="Quesneville H."/>
            <person name="Ram K.R."/>
            <person name="Rand D."/>
            <person name="Rasmussen M.D."/>
            <person name="Reed L.K."/>
            <person name="Reenan R."/>
            <person name="Reily A."/>
            <person name="Remington K.A."/>
            <person name="Rieger T.T."/>
            <person name="Ritchie M.G."/>
            <person name="Robin C."/>
            <person name="Rogers Y.H."/>
            <person name="Rohde C."/>
            <person name="Rozas J."/>
            <person name="Rubenfield M.J."/>
            <person name="Ruiz A."/>
            <person name="Russo S."/>
            <person name="Salzberg S.L."/>
            <person name="Sanchez-Gracia A."/>
            <person name="Saranga D.J."/>
            <person name="Sato H."/>
            <person name="Schaeffer S.W."/>
            <person name="Schatz M.C."/>
            <person name="Schlenke T."/>
            <person name="Schwartz R."/>
            <person name="Segarra C."/>
            <person name="Singh R.S."/>
            <person name="Sirot L."/>
            <person name="Sirota M."/>
            <person name="Sisneros N.B."/>
            <person name="Smith C.D."/>
            <person name="Smith T.F."/>
            <person name="Spieth J."/>
            <person name="Stage D.E."/>
            <person name="Stark A."/>
            <person name="Stephan W."/>
            <person name="Strausberg R.L."/>
            <person name="Strempel S."/>
            <person name="Sturgill D."/>
            <person name="Sutton G."/>
            <person name="Sutton G.G."/>
            <person name="Tao W."/>
            <person name="Teichmann S."/>
            <person name="Tobari Y.N."/>
            <person name="Tomimura Y."/>
            <person name="Tsolas J.M."/>
            <person name="Valente V.L."/>
            <person name="Venter E."/>
            <person name="Venter J.C."/>
            <person name="Vicario S."/>
            <person name="Vieira F.G."/>
            <person name="Vilella A.J."/>
            <person name="Villasante A."/>
            <person name="Walenz B."/>
            <person name="Wang J."/>
            <person name="Wasserman M."/>
            <person name="Watts T."/>
            <person name="Wilson D."/>
            <person name="Wilson R.K."/>
            <person name="Wing R.A."/>
            <person name="Wolfner M.F."/>
            <person name="Wong A."/>
            <person name="Wong G.K."/>
            <person name="Wu C.I."/>
            <person name="Wu G."/>
            <person name="Yamamoto D."/>
            <person name="Yang H.P."/>
            <person name="Yang S.P."/>
            <person name="Yorke J.A."/>
            <person name="Yoshida K."/>
            <person name="Zdobnov E."/>
            <person name="Zhang P."/>
            <person name="Zhang Y."/>
            <person name="Zimin A.V."/>
            <person name="Baldwin J."/>
            <person name="Abdouelleil A."/>
            <person name="Abdulkadir J."/>
            <person name="Abebe A."/>
            <person name="Abera B."/>
            <person name="Abreu J."/>
            <person name="Acer S.C."/>
            <person name="Aftuck L."/>
            <person name="Alexander A."/>
            <person name="An P."/>
            <person name="Anderson E."/>
            <person name="Anderson S."/>
            <person name="Arachi H."/>
            <person name="Azer M."/>
            <person name="Bachantsang P."/>
            <person name="Barry A."/>
            <person name="Bayul T."/>
            <person name="Berlin A."/>
            <person name="Bessette D."/>
            <person name="Bloom T."/>
            <person name="Blye J."/>
            <person name="Boguslavskiy L."/>
            <person name="Bonnet C."/>
            <person name="Boukhgalter B."/>
            <person name="Bourzgui I."/>
            <person name="Brown A."/>
            <person name="Cahill P."/>
            <person name="Channer S."/>
            <person name="Cheshatsang Y."/>
            <person name="Chuda L."/>
            <person name="Citroen M."/>
            <person name="Collymore A."/>
            <person name="Cooke P."/>
            <person name="Costello M."/>
            <person name="D'Aco K."/>
            <person name="Daza R."/>
            <person name="De Haan G."/>
            <person name="DeGray S."/>
            <person name="DeMaso C."/>
            <person name="Dhargay N."/>
            <person name="Dooley K."/>
            <person name="Dooley E."/>
            <person name="Doricent M."/>
            <person name="Dorje P."/>
            <person name="Dorjee K."/>
            <person name="Dupes A."/>
            <person name="Elong R."/>
            <person name="Falk J."/>
            <person name="Farina A."/>
            <person name="Faro S."/>
            <person name="Ferguson D."/>
            <person name="Fisher S."/>
            <person name="Foley C.D."/>
            <person name="Franke A."/>
            <person name="Friedrich D."/>
            <person name="Gadbois L."/>
            <person name="Gearin G."/>
            <person name="Gearin C.R."/>
            <person name="Giannoukos G."/>
            <person name="Goode T."/>
            <person name="Graham J."/>
            <person name="Grandbois E."/>
            <person name="Grewal S."/>
            <person name="Gyaltsen K."/>
            <person name="Hafez N."/>
            <person name="Hagos B."/>
            <person name="Hall J."/>
            <person name="Henson C."/>
            <person name="Hollinger A."/>
            <person name="Honan T."/>
            <person name="Huard M.D."/>
            <person name="Hughes L."/>
            <person name="Hurhula B."/>
            <person name="Husby M.E."/>
            <person name="Kamat A."/>
            <person name="Kanga B."/>
            <person name="Kashin S."/>
            <person name="Khazanovich D."/>
            <person name="Kisner P."/>
            <person name="Lance K."/>
            <person name="Lara M."/>
            <person name="Lee W."/>
            <person name="Lennon N."/>
            <person name="Letendre F."/>
            <person name="LeVine R."/>
            <person name="Lipovsky A."/>
            <person name="Liu X."/>
            <person name="Liu J."/>
            <person name="Liu S."/>
            <person name="Lokyitsang T."/>
            <person name="Lokyitsang Y."/>
            <person name="Lubonja R."/>
            <person name="Lui A."/>
            <person name="MacDonald P."/>
            <person name="Magnisalis V."/>
            <person name="Maru K."/>
            <person name="Matthews C."/>
            <person name="McCusker W."/>
            <person name="McDonough S."/>
            <person name="Mehta T."/>
            <person name="Meldrim J."/>
            <person name="Meneus L."/>
            <person name="Mihai O."/>
            <person name="Mihalev A."/>
            <person name="Mihova T."/>
            <person name="Mittelman R."/>
            <person name="Mlenga V."/>
            <person name="Montmayeur A."/>
            <person name="Mulrain L."/>
            <person name="Navidi A."/>
            <person name="Naylor J."/>
            <person name="Negash T."/>
            <person name="Nguyen T."/>
            <person name="Nguyen N."/>
            <person name="Nicol R."/>
            <person name="Norbu C."/>
            <person name="Norbu N."/>
            <person name="Novod N."/>
            <person name="O'Neill B."/>
            <person name="Osman S."/>
            <person name="Markiewicz E."/>
            <person name="Oyono O.L."/>
            <person name="Patti C."/>
            <person name="Phunkhang P."/>
            <person name="Pierre F."/>
            <person name="Priest M."/>
            <person name="Raghuraman S."/>
            <person name="Rege F."/>
            <person name="Reyes R."/>
            <person name="Rise C."/>
            <person name="Rogov P."/>
            <person name="Ross K."/>
            <person name="Ryan E."/>
            <person name="Settipalli S."/>
            <person name="Shea T."/>
            <person name="Sherpa N."/>
            <person name="Shi L."/>
            <person name="Shih D."/>
            <person name="Sparrow T."/>
            <person name="Spaulding J."/>
            <person name="Stalker J."/>
            <person name="Stange-Thomann N."/>
            <person name="Stavropoulos S."/>
            <person name="Stone C."/>
            <person name="Strader C."/>
            <person name="Tesfaye S."/>
            <person name="Thomson T."/>
            <person name="Thoulutsang Y."/>
            <person name="Thoulutsang D."/>
            <person name="Topham K."/>
            <person name="Topping I."/>
            <person name="Tsamla T."/>
            <person name="Vassiliev H."/>
            <person name="Vo A."/>
            <person name="Wangchuk T."/>
            <person name="Wangdi T."/>
            <person name="Weiand M."/>
            <person name="Wilkinson J."/>
            <person name="Wilson A."/>
            <person name="Yadav S."/>
            <person name="Young G."/>
            <person name="Yu Q."/>
            <person name="Zembek L."/>
            <person name="Zhong D."/>
            <person name="Zimmer A."/>
            <person name="Zwirko Z."/>
            <person name="Jaffe D.B."/>
            <person name="Alvarez P."/>
            <person name="Brockman W."/>
            <person name="Butler J."/>
            <person name="Chin C."/>
            <person name="Gnerre S."/>
            <person name="Grabherr M."/>
            <person name="Kleber M."/>
            <person name="Mauceli E."/>
            <person name="MacCallum I."/>
        </authorList>
    </citation>
    <scope>NUCLEOTIDE SEQUENCE [LARGE SCALE GENOMIC DNA]</scope>
    <source>
        <strain evidence="9">Tai18E2 / Tucson 14021-0261.01</strain>
    </source>
</reference>
<name>B4NX96_DROYA</name>
<keyword evidence="3" id="KW-1015">Disulfide bond</keyword>
<dbReference type="OMA" id="QPIQQKV"/>
<dbReference type="SUPFAM" id="SSF50494">
    <property type="entry name" value="Trypsin-like serine proteases"/>
    <property type="match status" value="1"/>
</dbReference>
<proteinExistence type="predicted"/>
<evidence type="ECO:0000256" key="3">
    <source>
        <dbReference type="ARBA" id="ARBA00023157"/>
    </source>
</evidence>
<dbReference type="FunFam" id="2.40.10.10:FF:000038">
    <property type="entry name" value="Serine protease"/>
    <property type="match status" value="1"/>
</dbReference>
<evidence type="ECO:0000256" key="4">
    <source>
        <dbReference type="ARBA" id="ARBA00068096"/>
    </source>
</evidence>
<dbReference type="Proteomes" id="UP000002282">
    <property type="component" value="Chromosome 2L"/>
</dbReference>
<evidence type="ECO:0000256" key="2">
    <source>
        <dbReference type="ARBA" id="ARBA00022525"/>
    </source>
</evidence>
<dbReference type="PROSITE" id="PS50240">
    <property type="entry name" value="TRYPSIN_DOM"/>
    <property type="match status" value="1"/>
</dbReference>
<comment type="subcellular location">
    <subcellularLocation>
        <location evidence="1">Secreted</location>
    </subcellularLocation>
</comment>
<gene>
    <name evidence="8" type="primary">Dyak\GE14996</name>
    <name evidence="8" type="synonym">dyak_GLEANR_1600</name>
    <name evidence="8" type="synonym">GE14996</name>
    <name evidence="8" type="ORF">Dyak_GE14996</name>
</gene>
<dbReference type="CDD" id="cd00190">
    <property type="entry name" value="Tryp_SPc"/>
    <property type="match status" value="1"/>
</dbReference>
<dbReference type="PANTHER" id="PTHR24258:SF129">
    <property type="entry name" value="LP15124P-RELATED"/>
    <property type="match status" value="1"/>
</dbReference>
<feature type="domain" description="Peptidase S1" evidence="7">
    <location>
        <begin position="64"/>
        <end position="330"/>
    </location>
</feature>
<dbReference type="OrthoDB" id="6261922at2759"/>
<accession>B4NX96</accession>
<keyword evidence="2" id="KW-0964">Secreted</keyword>
<evidence type="ECO:0000259" key="7">
    <source>
        <dbReference type="PROSITE" id="PS50240"/>
    </source>
</evidence>
<keyword evidence="9" id="KW-1185">Reference proteome</keyword>
<dbReference type="GO" id="GO:0005576">
    <property type="term" value="C:extracellular region"/>
    <property type="evidence" value="ECO:0007669"/>
    <property type="project" value="UniProtKB-SubCell"/>
</dbReference>
<evidence type="ECO:0000313" key="9">
    <source>
        <dbReference type="Proteomes" id="UP000002282"/>
    </source>
</evidence>
<dbReference type="SMR" id="B4NX96"/>
<dbReference type="Pfam" id="PF00089">
    <property type="entry name" value="Trypsin"/>
    <property type="match status" value="1"/>
</dbReference>
<dbReference type="PANTHER" id="PTHR24258">
    <property type="entry name" value="SERINE PROTEASE-RELATED"/>
    <property type="match status" value="1"/>
</dbReference>
<evidence type="ECO:0000313" key="8">
    <source>
        <dbReference type="EMBL" id="EDW87453.1"/>
    </source>
</evidence>
<evidence type="ECO:0000256" key="1">
    <source>
        <dbReference type="ARBA" id="ARBA00004613"/>
    </source>
</evidence>
<dbReference type="HOGENOM" id="CLU_006842_0_3_1"/>
<dbReference type="SMART" id="SM00020">
    <property type="entry name" value="Tryp_SPc"/>
    <property type="match status" value="1"/>
</dbReference>
<dbReference type="AlphaFoldDB" id="B4NX96"/>
<keyword evidence="6" id="KW-0732">Signal</keyword>
<dbReference type="InterPro" id="IPR001254">
    <property type="entry name" value="Trypsin_dom"/>
</dbReference>
<dbReference type="Gene3D" id="2.40.10.10">
    <property type="entry name" value="Trypsin-like serine proteases"/>
    <property type="match status" value="1"/>
</dbReference>
<sequence length="337" mass="36856">MSQLWAFALLLFVGFILSSSASHMCLSSNLCVPRENCREEEPFFDFSSTIICTDAEVCCEKSNVIGMSISAAQYPVHTSNPNGLDENTRIYNDRSKPNQFPFVMALFGKGIYLGGGSLITPGLVLTAAHILVRFFPHDITVRAAAWDLSSSENVAPPLDRQVIRILPHEAFNYSSGANNLALLFLDSPFELGAKVQTISLPIPGTSFAQRICTVAGWGRRSLADTEVQPIQQKVDLPVVDNSKCQRQLRKTILGSDYQLPPSLMCAGGEEGRDVCLQFGGSALFCSMGGNPKRYEQAGIVSFGIGCGQRNVPGTFTQVSRFREWINPHLEQVLSVLI</sequence>
<evidence type="ECO:0000256" key="6">
    <source>
        <dbReference type="SAM" id="SignalP"/>
    </source>
</evidence>
<keyword evidence="8" id="KW-0378">Hydrolase</keyword>
<organism evidence="8 9">
    <name type="scientific">Drosophila yakuba</name>
    <name type="common">Fruit fly</name>
    <dbReference type="NCBI Taxonomy" id="7245"/>
    <lineage>
        <taxon>Eukaryota</taxon>
        <taxon>Metazoa</taxon>
        <taxon>Ecdysozoa</taxon>
        <taxon>Arthropoda</taxon>
        <taxon>Hexapoda</taxon>
        <taxon>Insecta</taxon>
        <taxon>Pterygota</taxon>
        <taxon>Neoptera</taxon>
        <taxon>Endopterygota</taxon>
        <taxon>Diptera</taxon>
        <taxon>Brachycera</taxon>
        <taxon>Muscomorpha</taxon>
        <taxon>Ephydroidea</taxon>
        <taxon>Drosophilidae</taxon>
        <taxon>Drosophila</taxon>
        <taxon>Sophophora</taxon>
    </lineage>
</organism>
<dbReference type="eggNOG" id="KOG3627">
    <property type="taxonomic scope" value="Eukaryota"/>
</dbReference>
<dbReference type="GO" id="GO:0006508">
    <property type="term" value="P:proteolysis"/>
    <property type="evidence" value="ECO:0007669"/>
    <property type="project" value="InterPro"/>
</dbReference>
<dbReference type="EMBL" id="CM000157">
    <property type="protein sequence ID" value="EDW87453.1"/>
    <property type="molecule type" value="Genomic_DNA"/>
</dbReference>
<dbReference type="PhylomeDB" id="B4NX96"/>